<dbReference type="Proteomes" id="UP001238163">
    <property type="component" value="Unassembled WGS sequence"/>
</dbReference>
<dbReference type="AlphaFoldDB" id="A0AAE3VIW1"/>
<dbReference type="InterPro" id="IPR008391">
    <property type="entry name" value="AXE1_dom"/>
</dbReference>
<keyword evidence="3" id="KW-1185">Reference proteome</keyword>
<gene>
    <name evidence="2" type="ORF">J3R75_003337</name>
</gene>
<dbReference type="InterPro" id="IPR029058">
    <property type="entry name" value="AB_hydrolase_fold"/>
</dbReference>
<dbReference type="SUPFAM" id="SSF53474">
    <property type="entry name" value="alpha/beta-Hydrolases"/>
    <property type="match status" value="1"/>
</dbReference>
<protein>
    <recommendedName>
        <fullName evidence="1">Acetyl xylan esterase domain-containing protein</fullName>
    </recommendedName>
</protein>
<dbReference type="InterPro" id="IPR050261">
    <property type="entry name" value="FrsA_esterase"/>
</dbReference>
<dbReference type="PANTHER" id="PTHR22946:SF8">
    <property type="entry name" value="ACETYL XYLAN ESTERASE DOMAIN-CONTAINING PROTEIN"/>
    <property type="match status" value="1"/>
</dbReference>
<comment type="caution">
    <text evidence="2">The sequence shown here is derived from an EMBL/GenBank/DDBJ whole genome shotgun (WGS) entry which is preliminary data.</text>
</comment>
<evidence type="ECO:0000313" key="2">
    <source>
        <dbReference type="EMBL" id="MDQ0291230.1"/>
    </source>
</evidence>
<name>A0AAE3VIW1_9BACT</name>
<dbReference type="PANTHER" id="PTHR22946">
    <property type="entry name" value="DIENELACTONE HYDROLASE DOMAIN-CONTAINING PROTEIN-RELATED"/>
    <property type="match status" value="1"/>
</dbReference>
<feature type="domain" description="Acetyl xylan esterase" evidence="1">
    <location>
        <begin position="78"/>
        <end position="232"/>
    </location>
</feature>
<dbReference type="Gene3D" id="3.40.50.1820">
    <property type="entry name" value="alpha/beta hydrolase"/>
    <property type="match status" value="1"/>
</dbReference>
<dbReference type="RefSeq" id="WP_307263715.1">
    <property type="nucleotide sequence ID" value="NZ_JAUSVL010000001.1"/>
</dbReference>
<organism evidence="2 3">
    <name type="scientific">Oligosphaera ethanolica</name>
    <dbReference type="NCBI Taxonomy" id="760260"/>
    <lineage>
        <taxon>Bacteria</taxon>
        <taxon>Pseudomonadati</taxon>
        <taxon>Lentisphaerota</taxon>
        <taxon>Oligosphaeria</taxon>
        <taxon>Oligosphaerales</taxon>
        <taxon>Oligosphaeraceae</taxon>
        <taxon>Oligosphaera</taxon>
    </lineage>
</organism>
<proteinExistence type="predicted"/>
<evidence type="ECO:0000313" key="3">
    <source>
        <dbReference type="Proteomes" id="UP001238163"/>
    </source>
</evidence>
<evidence type="ECO:0000259" key="1">
    <source>
        <dbReference type="Pfam" id="PF05448"/>
    </source>
</evidence>
<reference evidence="2" key="1">
    <citation type="submission" date="2023-07" db="EMBL/GenBank/DDBJ databases">
        <title>Genomic Encyclopedia of Type Strains, Phase IV (KMG-IV): sequencing the most valuable type-strain genomes for metagenomic binning, comparative biology and taxonomic classification.</title>
        <authorList>
            <person name="Goeker M."/>
        </authorList>
    </citation>
    <scope>NUCLEOTIDE SEQUENCE</scope>
    <source>
        <strain evidence="2">DSM 24202</strain>
    </source>
</reference>
<dbReference type="EMBL" id="JAUSVL010000001">
    <property type="protein sequence ID" value="MDQ0291230.1"/>
    <property type="molecule type" value="Genomic_DNA"/>
</dbReference>
<accession>A0AAE3VIW1</accession>
<sequence>MEATFGQAVQDFYLEQLRLNYRERQERLRAVRNAADALAYVRQVREKIRPLFRLPAEKCPLAVETLGELRFDGFRMEKLRYYSRPGFAVTANLYVPDGLSAPAPAVLEQCGHTAEGKAGPIYQQAARGLALAGCVALVIDPIGQGDRRQFLRVPGFEGACWDEHSIIGRQLIPLGDWLGSWMAWDGIRAIDLLLSRPEVDATRIAVTGTSGGGTATTFVGALDDRISMLAPSCYITSWLRNVSNERPTDNEQMPPGALAAGLEIADFLIAQAPRPTLIMGQKNDFFDARGTREAYEDVAHIYDMLGAPGAVELVIGPSHHTLCVNLREALYSFVTRHAGLPEMRQEPADIPVSTPDELCCAETAPRVARELFAEDARRRIALRPSLSADERQTYFRDALRLELPVMAPAYRVLRETRLGGWAFSRFGLETEPERVMALLLRRDRSVFYHLPEEQGDITLYIPHVDAKDEMAAMPDDGPLWGLDLRGVGELTPAGCYQDRPRENFFRSNGFDYNYAALGMMLDRPYLGGKVRDILGALALLGRGGARVRLVARGQGCVPAQLAAMFAECVVACELIDQPESWAEAVLSDLPALPQSAMLFGAIDHADWR</sequence>
<dbReference type="Pfam" id="PF05448">
    <property type="entry name" value="AXE1"/>
    <property type="match status" value="1"/>
</dbReference>